<proteinExistence type="predicted"/>
<dbReference type="Proteomes" id="UP000373149">
    <property type="component" value="Unassembled WGS sequence"/>
</dbReference>
<reference evidence="1 3" key="1">
    <citation type="submission" date="2019-09" db="EMBL/GenBank/DDBJ databases">
        <authorList>
            <person name="Duangmal K."/>
            <person name="Teo W.F.A."/>
            <person name="Lipun K."/>
        </authorList>
    </citation>
    <scope>NUCLEOTIDE SEQUENCE [LARGE SCALE GENOMIC DNA]</scope>
    <source>
        <strain evidence="1 3">K1PN6</strain>
    </source>
</reference>
<evidence type="ECO:0000313" key="3">
    <source>
        <dbReference type="Proteomes" id="UP000373149"/>
    </source>
</evidence>
<sequence>MTDRPPLSDAQLNEIDARATRERLTPGPWRLDRESCDCGGDYPCGHGMFVTGIVTPTPTHLAVERCKRTGEQPRDYDFHRSEICDFTDADWELMAAARDDVPALVAEVRRHRAQIRFLLAAIARKDARSGEADRRLREFLSGEEA</sequence>
<name>A0A5N8WI12_9ACTN</name>
<dbReference type="EMBL" id="VMNX01000001">
    <property type="protein sequence ID" value="MPY47230.1"/>
    <property type="molecule type" value="Genomic_DNA"/>
</dbReference>
<dbReference type="RefSeq" id="WP_152857896.1">
    <property type="nucleotide sequence ID" value="NZ_VMNX01000001.1"/>
</dbReference>
<accession>A0A5N8WI12</accession>
<comment type="caution">
    <text evidence="1">The sequence shown here is derived from an EMBL/GenBank/DDBJ whole genome shotgun (WGS) entry which is preliminary data.</text>
</comment>
<dbReference type="AlphaFoldDB" id="A0A5N8WI12"/>
<evidence type="ECO:0000313" key="1">
    <source>
        <dbReference type="EMBL" id="MPY47091.1"/>
    </source>
</evidence>
<protein>
    <submittedName>
        <fullName evidence="1">Uncharacterized protein</fullName>
    </submittedName>
</protein>
<keyword evidence="3" id="KW-1185">Reference proteome</keyword>
<gene>
    <name evidence="1" type="ORF">FPZ41_00250</name>
    <name evidence="2" type="ORF">FPZ41_00955</name>
</gene>
<dbReference type="EMBL" id="VMNX01000001">
    <property type="protein sequence ID" value="MPY47091.1"/>
    <property type="molecule type" value="Genomic_DNA"/>
</dbReference>
<organism evidence="1 3">
    <name type="scientific">Streptomyces acidicola</name>
    <dbReference type="NCBI Taxonomy" id="2596892"/>
    <lineage>
        <taxon>Bacteria</taxon>
        <taxon>Bacillati</taxon>
        <taxon>Actinomycetota</taxon>
        <taxon>Actinomycetes</taxon>
        <taxon>Kitasatosporales</taxon>
        <taxon>Streptomycetaceae</taxon>
        <taxon>Streptomyces</taxon>
    </lineage>
</organism>
<evidence type="ECO:0000313" key="2">
    <source>
        <dbReference type="EMBL" id="MPY47230.1"/>
    </source>
</evidence>